<keyword evidence="1" id="KW-0460">Magnesium</keyword>
<dbReference type="Gene3D" id="3.90.550.10">
    <property type="entry name" value="Spore Coat Polysaccharide Biosynthesis Protein SpsA, Chain A"/>
    <property type="match status" value="2"/>
</dbReference>
<evidence type="ECO:0000313" key="3">
    <source>
        <dbReference type="EMBL" id="MDM0043888.1"/>
    </source>
</evidence>
<feature type="domain" description="MobA-like NTP transferase" evidence="2">
    <location>
        <begin position="54"/>
        <end position="156"/>
    </location>
</feature>
<dbReference type="Proteomes" id="UP001174908">
    <property type="component" value="Unassembled WGS sequence"/>
</dbReference>
<evidence type="ECO:0000313" key="4">
    <source>
        <dbReference type="Proteomes" id="UP001174908"/>
    </source>
</evidence>
<dbReference type="SUPFAM" id="SSF53448">
    <property type="entry name" value="Nucleotide-diphospho-sugar transferases"/>
    <property type="match status" value="1"/>
</dbReference>
<reference evidence="3" key="1">
    <citation type="submission" date="2023-06" db="EMBL/GenBank/DDBJ databases">
        <authorList>
            <person name="Jiang Y."/>
            <person name="Liu Q."/>
        </authorList>
    </citation>
    <scope>NUCLEOTIDE SEQUENCE</scope>
    <source>
        <strain evidence="3">CGMCC 1.12089</strain>
    </source>
</reference>
<comment type="caution">
    <text evidence="3">The sequence shown here is derived from an EMBL/GenBank/DDBJ whole genome shotgun (WGS) entry which is preliminary data.</text>
</comment>
<dbReference type="EMBL" id="JASZYV010000001">
    <property type="protein sequence ID" value="MDM0043888.1"/>
    <property type="molecule type" value="Genomic_DNA"/>
</dbReference>
<keyword evidence="4" id="KW-1185">Reference proteome</keyword>
<name>A0ABT7N7G6_9BURK</name>
<protein>
    <submittedName>
        <fullName evidence="3">Nucleotidyltransferase family protein</fullName>
    </submittedName>
</protein>
<dbReference type="PANTHER" id="PTHR43777:SF1">
    <property type="entry name" value="MOLYBDENUM COFACTOR CYTIDYLYLTRANSFERASE"/>
    <property type="match status" value="1"/>
</dbReference>
<dbReference type="PANTHER" id="PTHR43777">
    <property type="entry name" value="MOLYBDENUM COFACTOR CYTIDYLYLTRANSFERASE"/>
    <property type="match status" value="1"/>
</dbReference>
<gene>
    <name evidence="3" type="ORF">QTH91_05300</name>
</gene>
<evidence type="ECO:0000259" key="2">
    <source>
        <dbReference type="Pfam" id="PF12804"/>
    </source>
</evidence>
<organism evidence="3 4">
    <name type="scientific">Variovorax dokdonensis</name>
    <dbReference type="NCBI Taxonomy" id="344883"/>
    <lineage>
        <taxon>Bacteria</taxon>
        <taxon>Pseudomonadati</taxon>
        <taxon>Pseudomonadota</taxon>
        <taxon>Betaproteobacteria</taxon>
        <taxon>Burkholderiales</taxon>
        <taxon>Comamonadaceae</taxon>
        <taxon>Variovorax</taxon>
    </lineage>
</organism>
<accession>A0ABT7N7G6</accession>
<evidence type="ECO:0000256" key="1">
    <source>
        <dbReference type="ARBA" id="ARBA00022842"/>
    </source>
</evidence>
<sequence>MTATAKPAASAASAPVVIVLASGRGERFVASGGRGSKLLARLAGRAVLDHTLEAVRASGLPWHLEDDGHDGMGDSIAAAVRATSSAPGWLILPGDLPLIQPQTLRKVAQALTEGASAAQPVHQGQAGHPVGFSAQCGGELAALAGPQGAARLLQALRERGEVVEVPVEDAGILTDIDTLADLAKAEALLLGGLGGV</sequence>
<dbReference type="InterPro" id="IPR029044">
    <property type="entry name" value="Nucleotide-diphossugar_trans"/>
</dbReference>
<dbReference type="RefSeq" id="WP_286658963.1">
    <property type="nucleotide sequence ID" value="NZ_JASZYV010000001.1"/>
</dbReference>
<proteinExistence type="predicted"/>
<dbReference type="CDD" id="cd04182">
    <property type="entry name" value="GT_2_like_f"/>
    <property type="match status" value="1"/>
</dbReference>
<dbReference type="Pfam" id="PF12804">
    <property type="entry name" value="NTP_transf_3"/>
    <property type="match status" value="1"/>
</dbReference>
<dbReference type="InterPro" id="IPR025877">
    <property type="entry name" value="MobA-like_NTP_Trfase"/>
</dbReference>